<organism evidence="1">
    <name type="scientific">Graphocephala atropunctata</name>
    <dbReference type="NCBI Taxonomy" id="36148"/>
    <lineage>
        <taxon>Eukaryota</taxon>
        <taxon>Metazoa</taxon>
        <taxon>Ecdysozoa</taxon>
        <taxon>Arthropoda</taxon>
        <taxon>Hexapoda</taxon>
        <taxon>Insecta</taxon>
        <taxon>Pterygota</taxon>
        <taxon>Neoptera</taxon>
        <taxon>Paraneoptera</taxon>
        <taxon>Hemiptera</taxon>
        <taxon>Auchenorrhyncha</taxon>
        <taxon>Membracoidea</taxon>
        <taxon>Cicadellidae</taxon>
        <taxon>Cicadellinae</taxon>
        <taxon>Cicadellini</taxon>
        <taxon>Graphocephala</taxon>
    </lineage>
</organism>
<protein>
    <submittedName>
        <fullName evidence="1">Uncharacterized protein</fullName>
    </submittedName>
</protein>
<dbReference type="EMBL" id="GEBQ01008400">
    <property type="protein sequence ID" value="JAT31577.1"/>
    <property type="molecule type" value="Transcribed_RNA"/>
</dbReference>
<evidence type="ECO:0000313" key="1">
    <source>
        <dbReference type="EMBL" id="JAT16950.1"/>
    </source>
</evidence>
<sequence>GNVSLFADDTSVTFCEATKALLEQSIFTEIDGLLQCFASNKLRLNADKTSLTEVFIQNRNELGLLLGLSAHLRLCPLSGGSVHLGQNISSTPKESNLDNISFEQSDHCRVCFSQAQDIEIIFNLHSRYLVFC</sequence>
<dbReference type="AlphaFoldDB" id="A0A1B6KZW8"/>
<proteinExistence type="predicted"/>
<name>A0A1B6KZW8_9HEMI</name>
<gene>
    <name evidence="2" type="ORF">g.42239</name>
    <name evidence="1" type="ORF">g.42240</name>
</gene>
<evidence type="ECO:0000313" key="2">
    <source>
        <dbReference type="EMBL" id="JAT31577.1"/>
    </source>
</evidence>
<dbReference type="EMBL" id="GEBQ01023027">
    <property type="protein sequence ID" value="JAT16950.1"/>
    <property type="molecule type" value="Transcribed_RNA"/>
</dbReference>
<feature type="non-terminal residue" evidence="1">
    <location>
        <position position="1"/>
    </location>
</feature>
<accession>A0A1B6KZW8</accession>
<reference evidence="1" key="1">
    <citation type="submission" date="2015-11" db="EMBL/GenBank/DDBJ databases">
        <title>De novo transcriptome assembly of four potential Pierce s Disease insect vectors from Arizona vineyards.</title>
        <authorList>
            <person name="Tassone E.E."/>
        </authorList>
    </citation>
    <scope>NUCLEOTIDE SEQUENCE</scope>
</reference>